<dbReference type="GeneID" id="100907357"/>
<comment type="similarity">
    <text evidence="8">Belongs to the TRAFAC class myosin-kinesin ATPase superfamily. Kinesin family.</text>
</comment>
<keyword evidence="5 9" id="KW-0175">Coiled coil</keyword>
<evidence type="ECO:0000256" key="3">
    <source>
        <dbReference type="ARBA" id="ARBA00022741"/>
    </source>
</evidence>
<evidence type="ECO:0000256" key="7">
    <source>
        <dbReference type="ARBA" id="ARBA00023212"/>
    </source>
</evidence>
<dbReference type="KEGG" id="goe:100907357"/>
<dbReference type="SMART" id="SM00129">
    <property type="entry name" value="KISc"/>
    <property type="match status" value="1"/>
</dbReference>
<dbReference type="Gene3D" id="3.40.850.10">
    <property type="entry name" value="Kinesin motor domain"/>
    <property type="match status" value="1"/>
</dbReference>
<dbReference type="SUPFAM" id="SSF52540">
    <property type="entry name" value="P-loop containing nucleoside triphosphate hydrolases"/>
    <property type="match status" value="1"/>
</dbReference>
<feature type="coiled-coil region" evidence="9">
    <location>
        <begin position="505"/>
        <end position="532"/>
    </location>
</feature>
<gene>
    <name evidence="13" type="primary">LOC100907357</name>
</gene>
<evidence type="ECO:0000313" key="13">
    <source>
        <dbReference type="RefSeq" id="XP_028966350.1"/>
    </source>
</evidence>
<evidence type="ECO:0000259" key="11">
    <source>
        <dbReference type="PROSITE" id="PS50067"/>
    </source>
</evidence>
<comment type="subcellular location">
    <subcellularLocation>
        <location evidence="1">Cytoplasm</location>
        <location evidence="1">Cytoskeleton</location>
    </subcellularLocation>
</comment>
<dbReference type="PANTHER" id="PTHR47968:SF13">
    <property type="entry name" value="KINESIN-LIKE PROTEIN KIF19 ISOFORM X1"/>
    <property type="match status" value="1"/>
</dbReference>
<evidence type="ECO:0000256" key="9">
    <source>
        <dbReference type="SAM" id="Coils"/>
    </source>
</evidence>
<name>A0AAJ7SD30_9ACAR</name>
<feature type="coiled-coil region" evidence="9">
    <location>
        <begin position="368"/>
        <end position="431"/>
    </location>
</feature>
<proteinExistence type="inferred from homology"/>
<feature type="binding site" evidence="8">
    <location>
        <begin position="121"/>
        <end position="128"/>
    </location>
    <ligand>
        <name>ATP</name>
        <dbReference type="ChEBI" id="CHEBI:30616"/>
    </ligand>
</feature>
<feature type="region of interest" description="Disordered" evidence="10">
    <location>
        <begin position="677"/>
        <end position="793"/>
    </location>
</feature>
<feature type="domain" description="Kinesin motor" evidence="11">
    <location>
        <begin position="21"/>
        <end position="353"/>
    </location>
</feature>
<dbReference type="InterPro" id="IPR027417">
    <property type="entry name" value="P-loop_NTPase"/>
</dbReference>
<dbReference type="RefSeq" id="XP_028966350.1">
    <property type="nucleotide sequence ID" value="XM_029110517.1"/>
</dbReference>
<accession>A0AAJ7SD30</accession>
<feature type="compositionally biased region" description="Basic and acidic residues" evidence="10">
    <location>
        <begin position="9"/>
        <end position="18"/>
    </location>
</feature>
<evidence type="ECO:0000256" key="1">
    <source>
        <dbReference type="ARBA" id="ARBA00004245"/>
    </source>
</evidence>
<evidence type="ECO:0000313" key="12">
    <source>
        <dbReference type="Proteomes" id="UP000694867"/>
    </source>
</evidence>
<dbReference type="GO" id="GO:0005524">
    <property type="term" value="F:ATP binding"/>
    <property type="evidence" value="ECO:0007669"/>
    <property type="project" value="UniProtKB-UniRule"/>
</dbReference>
<evidence type="ECO:0000256" key="4">
    <source>
        <dbReference type="ARBA" id="ARBA00022840"/>
    </source>
</evidence>
<dbReference type="PANTHER" id="PTHR47968">
    <property type="entry name" value="CENTROMERE PROTEIN E"/>
    <property type="match status" value="1"/>
</dbReference>
<keyword evidence="6 8" id="KW-0505">Motor protein</keyword>
<evidence type="ECO:0000256" key="8">
    <source>
        <dbReference type="PROSITE-ProRule" id="PRU00283"/>
    </source>
</evidence>
<dbReference type="Proteomes" id="UP000694867">
    <property type="component" value="Unplaced"/>
</dbReference>
<keyword evidence="2" id="KW-0493">Microtubule</keyword>
<keyword evidence="7" id="KW-0206">Cytoskeleton</keyword>
<evidence type="ECO:0000256" key="2">
    <source>
        <dbReference type="ARBA" id="ARBA00022701"/>
    </source>
</evidence>
<evidence type="ECO:0000256" key="6">
    <source>
        <dbReference type="ARBA" id="ARBA00023175"/>
    </source>
</evidence>
<feature type="region of interest" description="Disordered" evidence="10">
    <location>
        <begin position="1"/>
        <end position="20"/>
    </location>
</feature>
<dbReference type="PRINTS" id="PR00380">
    <property type="entry name" value="KINESINHEAVY"/>
</dbReference>
<evidence type="ECO:0000256" key="5">
    <source>
        <dbReference type="ARBA" id="ARBA00023054"/>
    </source>
</evidence>
<organism evidence="12 13">
    <name type="scientific">Galendromus occidentalis</name>
    <name type="common">western predatory mite</name>
    <dbReference type="NCBI Taxonomy" id="34638"/>
    <lineage>
        <taxon>Eukaryota</taxon>
        <taxon>Metazoa</taxon>
        <taxon>Ecdysozoa</taxon>
        <taxon>Arthropoda</taxon>
        <taxon>Chelicerata</taxon>
        <taxon>Arachnida</taxon>
        <taxon>Acari</taxon>
        <taxon>Parasitiformes</taxon>
        <taxon>Mesostigmata</taxon>
        <taxon>Gamasina</taxon>
        <taxon>Phytoseioidea</taxon>
        <taxon>Phytoseiidae</taxon>
        <taxon>Typhlodrominae</taxon>
        <taxon>Galendromus</taxon>
    </lineage>
</organism>
<dbReference type="GO" id="GO:0003777">
    <property type="term" value="F:microtubule motor activity"/>
    <property type="evidence" value="ECO:0007669"/>
    <property type="project" value="InterPro"/>
</dbReference>
<dbReference type="GO" id="GO:0005874">
    <property type="term" value="C:microtubule"/>
    <property type="evidence" value="ECO:0007669"/>
    <property type="project" value="UniProtKB-KW"/>
</dbReference>
<keyword evidence="7" id="KW-0963">Cytoplasm</keyword>
<reference evidence="13" key="1">
    <citation type="submission" date="2025-08" db="UniProtKB">
        <authorList>
            <consortium name="RefSeq"/>
        </authorList>
    </citation>
    <scope>IDENTIFICATION</scope>
</reference>
<keyword evidence="4 8" id="KW-0067">ATP-binding</keyword>
<protein>
    <submittedName>
        <fullName evidence="13">Kinesin-like protein KIF19</fullName>
    </submittedName>
</protein>
<evidence type="ECO:0000256" key="10">
    <source>
        <dbReference type="SAM" id="MobiDB-lite"/>
    </source>
</evidence>
<dbReference type="Pfam" id="PF00225">
    <property type="entry name" value="Kinesin"/>
    <property type="match status" value="1"/>
</dbReference>
<dbReference type="GO" id="GO:0008017">
    <property type="term" value="F:microtubule binding"/>
    <property type="evidence" value="ECO:0007669"/>
    <property type="project" value="InterPro"/>
</dbReference>
<sequence>MKMNGSKKASGEKEDTGKPTRLMVALRIRPILNEEIAKGATVIANKTDDRAVLLVDPTNRDGAVSVASKKASHKQRVQTHKYTFDWAFDERSSQDEVYSKAVQPLVQNVLEGYNSCVFAYGATGTGKTYTMVGNDGNPGIMVRSFDDLFGNQERQDTCIYLSYLEIYNENIRDLLSNSNDSLELREDPNDGYYAVGLTEVQCMSSKEVLRLLQRGNKRRTVEATAANETSSRSHALLKVALKQTNGNTNKFGKMFMVDLAGTERTSNTKATGKRLKEGAHINKSLLALGNVINALAMKSAKHVNFRDSKLTRLLKEALGGNCRTLMVAHISPISSAYEESRNTLIYADRAKNITMKIRSNLVDVNTHVGQYQGIITELRAEIQKLQDKIDQNETNNVKILPAPVSNGHASNKRIEEENHKNTQEMNKLRKQLVDSFNKQMMVRSKMMEVDNCLLALSTDLEKLSIVINQWETEKLKTEEGGEPVEDEPDYVKQAWEDVEFIQGEQQRFLQLREDIEKEFEEARDRTYELTEKLPHVVTTEDQRELLRLLTQCHKLEVEKIEMQTDQLIREHELRQRDLMIVRYDRQRLLSDEIIIKQKQLIEDLSQGNRRRRAKTVQAVKELNDLYRIYEQEIQDLSNGRDTVLKHLNTNPYRPESVLGLRPLGSSESMWELNHMEPLNEEGDDGQPRNDTAPPGFPRRTPLSTDSMGKIARPQRTSYSEPVSPATVNFPPVDHNNFVGRNGTNGDGNDIEKGTRRINSVAQERRNRVSATSRMYSGDPRPDKRGDQDGCQIQ</sequence>
<dbReference type="GO" id="GO:0007018">
    <property type="term" value="P:microtubule-based movement"/>
    <property type="evidence" value="ECO:0007669"/>
    <property type="project" value="InterPro"/>
</dbReference>
<dbReference type="InterPro" id="IPR036961">
    <property type="entry name" value="Kinesin_motor_dom_sf"/>
</dbReference>
<dbReference type="InterPro" id="IPR001752">
    <property type="entry name" value="Kinesin_motor_dom"/>
</dbReference>
<dbReference type="AlphaFoldDB" id="A0AAJ7SD30"/>
<dbReference type="PROSITE" id="PS50067">
    <property type="entry name" value="KINESIN_MOTOR_2"/>
    <property type="match status" value="1"/>
</dbReference>
<keyword evidence="12" id="KW-1185">Reference proteome</keyword>
<dbReference type="InterPro" id="IPR027640">
    <property type="entry name" value="Kinesin-like_fam"/>
</dbReference>
<keyword evidence="3 8" id="KW-0547">Nucleotide-binding</keyword>